<dbReference type="Proteomes" id="UP000515125">
    <property type="component" value="Unplaced"/>
</dbReference>
<dbReference type="GeneID" id="113147057"/>
<evidence type="ECO:0000313" key="3">
    <source>
        <dbReference type="RefSeq" id="XP_026192019.1"/>
    </source>
</evidence>
<feature type="transmembrane region" description="Helical" evidence="1">
    <location>
        <begin position="145"/>
        <end position="163"/>
    </location>
</feature>
<feature type="transmembrane region" description="Helical" evidence="1">
    <location>
        <begin position="27"/>
        <end position="51"/>
    </location>
</feature>
<evidence type="ECO:0000313" key="2">
    <source>
        <dbReference type="Proteomes" id="UP000515125"/>
    </source>
</evidence>
<feature type="transmembrane region" description="Helical" evidence="1">
    <location>
        <begin position="63"/>
        <end position="87"/>
    </location>
</feature>
<dbReference type="AlphaFoldDB" id="A0A6P6RWY8"/>
<dbReference type="OrthoDB" id="10253246at2759"/>
<sequence>MIQANKAAVLTDFNLGSVSLQFMEIEYFLLVFSRITKIASLLAGFASAALMQAAGVTPEYKRLHLLHVLATGGALGIMLLVLLISTFCSMWGPGLALRGCGAASVSRAVQVMDTAQQTTLRLFNWGLLCYVLSSVVSALLFQPPLCCLVLVVLFSISTLHIYMNQEEIKKALLPRALTRGVIRGNPLAKSSAATAASRGCSSIAFWRRTRL</sequence>
<proteinExistence type="predicted"/>
<dbReference type="RefSeq" id="XP_026192019.1">
    <property type="nucleotide sequence ID" value="XM_026336234.1"/>
</dbReference>
<keyword evidence="1" id="KW-1133">Transmembrane helix</keyword>
<accession>A0A6P6RWY8</accession>
<keyword evidence="2" id="KW-1185">Reference proteome</keyword>
<protein>
    <submittedName>
        <fullName evidence="3">Uncharacterized protein LOC113147057</fullName>
    </submittedName>
</protein>
<organism evidence="2 3">
    <name type="scientific">Cyclospora cayetanensis</name>
    <dbReference type="NCBI Taxonomy" id="88456"/>
    <lineage>
        <taxon>Eukaryota</taxon>
        <taxon>Sar</taxon>
        <taxon>Alveolata</taxon>
        <taxon>Apicomplexa</taxon>
        <taxon>Conoidasida</taxon>
        <taxon>Coccidia</taxon>
        <taxon>Eucoccidiorida</taxon>
        <taxon>Eimeriorina</taxon>
        <taxon>Eimeriidae</taxon>
        <taxon>Cyclospora</taxon>
    </lineage>
</organism>
<evidence type="ECO:0000256" key="1">
    <source>
        <dbReference type="SAM" id="Phobius"/>
    </source>
</evidence>
<name>A0A6P6RWY8_9EIME</name>
<reference evidence="3" key="1">
    <citation type="submission" date="2025-08" db="UniProtKB">
        <authorList>
            <consortium name="RefSeq"/>
        </authorList>
    </citation>
    <scope>IDENTIFICATION</scope>
</reference>
<keyword evidence="1" id="KW-0472">Membrane</keyword>
<keyword evidence="1" id="KW-0812">Transmembrane</keyword>
<gene>
    <name evidence="3" type="primary">LOC113147057</name>
</gene>